<proteinExistence type="predicted"/>
<dbReference type="AlphaFoldDB" id="A0A8I1WEE6"/>
<evidence type="ECO:0000313" key="1">
    <source>
        <dbReference type="EMBL" id="MBO3793252.1"/>
    </source>
</evidence>
<protein>
    <submittedName>
        <fullName evidence="1">Uncharacterized protein</fullName>
    </submittedName>
</protein>
<organism evidence="1 2">
    <name type="scientific">Bacillus subtilis</name>
    <dbReference type="NCBI Taxonomy" id="1423"/>
    <lineage>
        <taxon>Bacteria</taxon>
        <taxon>Bacillati</taxon>
        <taxon>Bacillota</taxon>
        <taxon>Bacilli</taxon>
        <taxon>Bacillales</taxon>
        <taxon>Bacillaceae</taxon>
        <taxon>Bacillus</taxon>
    </lineage>
</organism>
<dbReference type="Proteomes" id="UP000665181">
    <property type="component" value="Unassembled WGS sequence"/>
</dbReference>
<sequence length="83" mass="9491">MREIRKCYIKVGEHAYVTGSDLEYFTDDIIVHDAEVSFNRNSIISVPMDLEFFTRIEAEAIKDFLVGRGFTEVDIIKVGDDGE</sequence>
<dbReference type="RefSeq" id="WP_041057153.1">
    <property type="nucleotide sequence ID" value="NZ_JAGFPW010000001.1"/>
</dbReference>
<reference evidence="1" key="1">
    <citation type="submission" date="2021-03" db="EMBL/GenBank/DDBJ databases">
        <title>Isolation of Bacillus subtilis from fermented food sample.</title>
        <authorList>
            <person name="Lakshmanan V."/>
            <person name="Athira K."/>
            <person name="Rajagopal K."/>
        </authorList>
    </citation>
    <scope>NUCLEOTIDE SEQUENCE</scope>
    <source>
        <strain evidence="1">S1</strain>
    </source>
</reference>
<accession>A0A8I1WEE6</accession>
<comment type="caution">
    <text evidence="1">The sequence shown here is derived from an EMBL/GenBank/DDBJ whole genome shotgun (WGS) entry which is preliminary data.</text>
</comment>
<dbReference type="EMBL" id="JAGFPW010000001">
    <property type="protein sequence ID" value="MBO3793252.1"/>
    <property type="molecule type" value="Genomic_DNA"/>
</dbReference>
<name>A0A8I1WEE6_BACIU</name>
<evidence type="ECO:0000313" key="2">
    <source>
        <dbReference type="Proteomes" id="UP000665181"/>
    </source>
</evidence>
<gene>
    <name evidence="1" type="ORF">J5227_02750</name>
</gene>